<feature type="transmembrane region" description="Helical" evidence="8">
    <location>
        <begin position="353"/>
        <end position="379"/>
    </location>
</feature>
<keyword evidence="3 8" id="KW-0812">Transmembrane</keyword>
<dbReference type="Proteomes" id="UP000242188">
    <property type="component" value="Unassembled WGS sequence"/>
</dbReference>
<organism evidence="10 11">
    <name type="scientific">Mizuhopecten yessoensis</name>
    <name type="common">Japanese scallop</name>
    <name type="synonym">Patinopecten yessoensis</name>
    <dbReference type="NCBI Taxonomy" id="6573"/>
    <lineage>
        <taxon>Eukaryota</taxon>
        <taxon>Metazoa</taxon>
        <taxon>Spiralia</taxon>
        <taxon>Lophotrochozoa</taxon>
        <taxon>Mollusca</taxon>
        <taxon>Bivalvia</taxon>
        <taxon>Autobranchia</taxon>
        <taxon>Pteriomorphia</taxon>
        <taxon>Pectinida</taxon>
        <taxon>Pectinoidea</taxon>
        <taxon>Pectinidae</taxon>
        <taxon>Mizuhopecten</taxon>
    </lineage>
</organism>
<dbReference type="InterPro" id="IPR004710">
    <property type="entry name" value="Bilac:Na_transpt"/>
</dbReference>
<evidence type="ECO:0000256" key="9">
    <source>
        <dbReference type="SAM" id="SignalP"/>
    </source>
</evidence>
<keyword evidence="4" id="KW-0769">Symport</keyword>
<comment type="caution">
    <text evidence="10">The sequence shown here is derived from an EMBL/GenBank/DDBJ whole genome shotgun (WGS) entry which is preliminary data.</text>
</comment>
<dbReference type="Gene3D" id="1.20.1530.20">
    <property type="match status" value="1"/>
</dbReference>
<gene>
    <name evidence="10" type="ORF">KP79_PYT09132</name>
</gene>
<feature type="compositionally biased region" description="Polar residues" evidence="7">
    <location>
        <begin position="59"/>
        <end position="68"/>
    </location>
</feature>
<dbReference type="GO" id="GO:0015293">
    <property type="term" value="F:symporter activity"/>
    <property type="evidence" value="ECO:0007669"/>
    <property type="project" value="UniProtKB-KW"/>
</dbReference>
<proteinExistence type="inferred from homology"/>
<protein>
    <submittedName>
        <fullName evidence="10">P3 protein</fullName>
    </submittedName>
</protein>
<evidence type="ECO:0000256" key="7">
    <source>
        <dbReference type="SAM" id="MobiDB-lite"/>
    </source>
</evidence>
<dbReference type="PANTHER" id="PTHR10361:SF28">
    <property type="entry name" value="P3 PROTEIN-RELATED"/>
    <property type="match status" value="1"/>
</dbReference>
<dbReference type="OrthoDB" id="203097at2759"/>
<feature type="transmembrane region" description="Helical" evidence="8">
    <location>
        <begin position="385"/>
        <end position="407"/>
    </location>
</feature>
<comment type="similarity">
    <text evidence="2">Belongs to the bile acid:sodium symporter (BASS) (TC 2.A.28) family.</text>
</comment>
<dbReference type="InterPro" id="IPR038770">
    <property type="entry name" value="Na+/solute_symporter_sf"/>
</dbReference>
<keyword evidence="11" id="KW-1185">Reference proteome</keyword>
<evidence type="ECO:0000313" key="10">
    <source>
        <dbReference type="EMBL" id="OWF38103.1"/>
    </source>
</evidence>
<comment type="subcellular location">
    <subcellularLocation>
        <location evidence="1">Membrane</location>
        <topology evidence="1">Multi-pass membrane protein</topology>
    </subcellularLocation>
</comment>
<feature type="chain" id="PRO_5012171200" evidence="9">
    <location>
        <begin position="28"/>
        <end position="660"/>
    </location>
</feature>
<feature type="transmembrane region" description="Helical" evidence="8">
    <location>
        <begin position="549"/>
        <end position="569"/>
    </location>
</feature>
<evidence type="ECO:0000256" key="1">
    <source>
        <dbReference type="ARBA" id="ARBA00004141"/>
    </source>
</evidence>
<feature type="compositionally biased region" description="Low complexity" evidence="7">
    <location>
        <begin position="181"/>
        <end position="194"/>
    </location>
</feature>
<evidence type="ECO:0000256" key="5">
    <source>
        <dbReference type="ARBA" id="ARBA00022989"/>
    </source>
</evidence>
<feature type="region of interest" description="Disordered" evidence="7">
    <location>
        <begin position="173"/>
        <end position="215"/>
    </location>
</feature>
<keyword evidence="5 8" id="KW-1133">Transmembrane helix</keyword>
<evidence type="ECO:0000256" key="6">
    <source>
        <dbReference type="ARBA" id="ARBA00023136"/>
    </source>
</evidence>
<dbReference type="EMBL" id="NEDP02005573">
    <property type="protein sequence ID" value="OWF38103.1"/>
    <property type="molecule type" value="Genomic_DNA"/>
</dbReference>
<accession>A0A210PNQ8</accession>
<feature type="compositionally biased region" description="Basic and acidic residues" evidence="7">
    <location>
        <begin position="48"/>
        <end position="58"/>
    </location>
</feature>
<dbReference type="PANTHER" id="PTHR10361">
    <property type="entry name" value="SODIUM-BILE ACID COTRANSPORTER"/>
    <property type="match status" value="1"/>
</dbReference>
<feature type="transmembrane region" description="Helical" evidence="8">
    <location>
        <begin position="457"/>
        <end position="475"/>
    </location>
</feature>
<keyword evidence="4" id="KW-0813">Transport</keyword>
<dbReference type="InterPro" id="IPR002657">
    <property type="entry name" value="BilAc:Na_symport/Acr3"/>
</dbReference>
<evidence type="ECO:0000313" key="11">
    <source>
        <dbReference type="Proteomes" id="UP000242188"/>
    </source>
</evidence>
<feature type="region of interest" description="Disordered" evidence="7">
    <location>
        <begin position="35"/>
        <end position="68"/>
    </location>
</feature>
<reference evidence="10 11" key="1">
    <citation type="journal article" date="2017" name="Nat. Ecol. Evol.">
        <title>Scallop genome provides insights into evolution of bilaterian karyotype and development.</title>
        <authorList>
            <person name="Wang S."/>
            <person name="Zhang J."/>
            <person name="Jiao W."/>
            <person name="Li J."/>
            <person name="Xun X."/>
            <person name="Sun Y."/>
            <person name="Guo X."/>
            <person name="Huan P."/>
            <person name="Dong B."/>
            <person name="Zhang L."/>
            <person name="Hu X."/>
            <person name="Sun X."/>
            <person name="Wang J."/>
            <person name="Zhao C."/>
            <person name="Wang Y."/>
            <person name="Wang D."/>
            <person name="Huang X."/>
            <person name="Wang R."/>
            <person name="Lv J."/>
            <person name="Li Y."/>
            <person name="Zhang Z."/>
            <person name="Liu B."/>
            <person name="Lu W."/>
            <person name="Hui Y."/>
            <person name="Liang J."/>
            <person name="Zhou Z."/>
            <person name="Hou R."/>
            <person name="Li X."/>
            <person name="Liu Y."/>
            <person name="Li H."/>
            <person name="Ning X."/>
            <person name="Lin Y."/>
            <person name="Zhao L."/>
            <person name="Xing Q."/>
            <person name="Dou J."/>
            <person name="Li Y."/>
            <person name="Mao J."/>
            <person name="Guo H."/>
            <person name="Dou H."/>
            <person name="Li T."/>
            <person name="Mu C."/>
            <person name="Jiang W."/>
            <person name="Fu Q."/>
            <person name="Fu X."/>
            <person name="Miao Y."/>
            <person name="Liu J."/>
            <person name="Yu Q."/>
            <person name="Li R."/>
            <person name="Liao H."/>
            <person name="Li X."/>
            <person name="Kong Y."/>
            <person name="Jiang Z."/>
            <person name="Chourrout D."/>
            <person name="Li R."/>
            <person name="Bao Z."/>
        </authorList>
    </citation>
    <scope>NUCLEOTIDE SEQUENCE [LARGE SCALE GENOMIC DNA]</scope>
    <source>
        <strain evidence="10 11">PY_sf001</strain>
    </source>
</reference>
<feature type="transmembrane region" description="Helical" evidence="8">
    <location>
        <begin position="321"/>
        <end position="341"/>
    </location>
</feature>
<dbReference type="GO" id="GO:0016020">
    <property type="term" value="C:membrane"/>
    <property type="evidence" value="ECO:0007669"/>
    <property type="project" value="UniProtKB-SubCell"/>
</dbReference>
<feature type="transmembrane region" description="Helical" evidence="8">
    <location>
        <begin position="581"/>
        <end position="602"/>
    </location>
</feature>
<keyword evidence="6 8" id="KW-0472">Membrane</keyword>
<feature type="transmembrane region" description="Helical" evidence="8">
    <location>
        <begin position="516"/>
        <end position="537"/>
    </location>
</feature>
<dbReference type="AlphaFoldDB" id="A0A210PNQ8"/>
<name>A0A210PNQ8_MIZYE</name>
<feature type="signal peptide" evidence="9">
    <location>
        <begin position="1"/>
        <end position="27"/>
    </location>
</feature>
<evidence type="ECO:0000256" key="3">
    <source>
        <dbReference type="ARBA" id="ARBA00022692"/>
    </source>
</evidence>
<sequence>MSTKRLTIIALVHTALIIPNLPNLVNASPSITGVTPKPLGVGDSGVGGEKESLPETKKSQSNLSSIQAAKQMSVSPSNVSSLNTMTSQTSFSLFSTLLPASAALKSPSNSTTNTFQSQPSFLDVSPTPAASLSPPAVNETFQIFLNPPSINELRVNSNQTIIFNCTTISGRSATTRQYDDNNNANTSTTNNGSTLPPHQAASVQNTATDGHGSTPVTRRRYQAVIETSNGKVAKLYKWDKNKKRINFYDNSDYLHDKIRMHIRLNEEYNFTIEAMHIGYVTMSVTLLDLDSEQTAREGVYKALSHAKLAMATVRAEKTADFVFDCSAAAVAILISFGIGCVTDTESLKRQLKYPVSLLIGFCCQFLLMPVLAFGIAMMLPLERNIRFGLLCVACVPGGGLGHVAVVVSQADLPLSLAMNLISIVAMLGTAPLWIFVLGQYFQQKGSSKVIPIYNFEIWLASTFFAYTAGLVINRFKPGMADALLTWIIKPFLLLATILYITLGVYINMYVFDDIEMYAVLAALLLPISGFAITFGLSKVFRQKPNFCQSAALETSSFNCLIVLAAIRFTLPKPDADLASEIPMWIMFTIPGMYVILSIIRVIKNFISNFLESRKQQQFRHFSIASGIVNQANMAALSAPLFVTEVTDDEQGSVSEKITVL</sequence>
<keyword evidence="9" id="KW-0732">Signal</keyword>
<feature type="transmembrane region" description="Helical" evidence="8">
    <location>
        <begin position="487"/>
        <end position="510"/>
    </location>
</feature>
<dbReference type="Pfam" id="PF01758">
    <property type="entry name" value="SBF"/>
    <property type="match status" value="1"/>
</dbReference>
<feature type="transmembrane region" description="Helical" evidence="8">
    <location>
        <begin position="414"/>
        <end position="437"/>
    </location>
</feature>
<evidence type="ECO:0000256" key="4">
    <source>
        <dbReference type="ARBA" id="ARBA00022847"/>
    </source>
</evidence>
<evidence type="ECO:0000256" key="2">
    <source>
        <dbReference type="ARBA" id="ARBA00006528"/>
    </source>
</evidence>
<evidence type="ECO:0000256" key="8">
    <source>
        <dbReference type="SAM" id="Phobius"/>
    </source>
</evidence>